<sequence length="65" mass="7367">MPGLYFTGYTNPISGMLRELARDGERIAARIVRREAKESVRRDRRAAKAAGRGRRAAPRRGRDAR</sequence>
<evidence type="ECO:0000313" key="3">
    <source>
        <dbReference type="Proteomes" id="UP000239322"/>
    </source>
</evidence>
<feature type="region of interest" description="Disordered" evidence="1">
    <location>
        <begin position="36"/>
        <end position="65"/>
    </location>
</feature>
<reference evidence="2 3" key="1">
    <citation type="submission" date="2018-03" db="EMBL/GenBank/DDBJ databases">
        <title>Novel Streptomyces sp. from soil.</title>
        <authorList>
            <person name="Tan G.Y.A."/>
            <person name="Lee Z.Y."/>
        </authorList>
    </citation>
    <scope>NUCLEOTIDE SEQUENCE [LARGE SCALE GENOMIC DNA]</scope>
    <source>
        <strain evidence="2 3">ST5x</strain>
    </source>
</reference>
<dbReference type="Proteomes" id="UP000239322">
    <property type="component" value="Unassembled WGS sequence"/>
</dbReference>
<accession>A0A2S9PNE3</accession>
<name>A0A2S9PNE3_9ACTN</name>
<gene>
    <name evidence="2" type="ORF">C6N75_28160</name>
</gene>
<evidence type="ECO:0000256" key="1">
    <source>
        <dbReference type="SAM" id="MobiDB-lite"/>
    </source>
</evidence>
<dbReference type="AlphaFoldDB" id="A0A2S9PNE3"/>
<protein>
    <submittedName>
        <fullName evidence="2">Uncharacterized protein</fullName>
    </submittedName>
</protein>
<keyword evidence="3" id="KW-1185">Reference proteome</keyword>
<dbReference type="EMBL" id="PVLV01000612">
    <property type="protein sequence ID" value="PRH75968.1"/>
    <property type="molecule type" value="Genomic_DNA"/>
</dbReference>
<feature type="compositionally biased region" description="Basic residues" evidence="1">
    <location>
        <begin position="42"/>
        <end position="59"/>
    </location>
</feature>
<organism evidence="2 3">
    <name type="scientific">Streptomyces solincola</name>
    <dbReference type="NCBI Taxonomy" id="2100817"/>
    <lineage>
        <taxon>Bacteria</taxon>
        <taxon>Bacillati</taxon>
        <taxon>Actinomycetota</taxon>
        <taxon>Actinomycetes</taxon>
        <taxon>Kitasatosporales</taxon>
        <taxon>Streptomycetaceae</taxon>
        <taxon>Streptomyces</taxon>
    </lineage>
</organism>
<proteinExistence type="predicted"/>
<comment type="caution">
    <text evidence="2">The sequence shown here is derived from an EMBL/GenBank/DDBJ whole genome shotgun (WGS) entry which is preliminary data.</text>
</comment>
<evidence type="ECO:0000313" key="2">
    <source>
        <dbReference type="EMBL" id="PRH75968.1"/>
    </source>
</evidence>